<dbReference type="PANTHER" id="PTHR10642:SF26">
    <property type="entry name" value="RIBONUCLEASE H1"/>
    <property type="match status" value="1"/>
</dbReference>
<dbReference type="InterPro" id="IPR022892">
    <property type="entry name" value="RNaseHI"/>
</dbReference>
<dbReference type="GO" id="GO:0003676">
    <property type="term" value="F:nucleic acid binding"/>
    <property type="evidence" value="ECO:0007669"/>
    <property type="project" value="InterPro"/>
</dbReference>
<dbReference type="EC" id="3.1.26.4" evidence="5"/>
<dbReference type="SUPFAM" id="SSF55658">
    <property type="entry name" value="L9 N-domain-like"/>
    <property type="match status" value="2"/>
</dbReference>
<dbReference type="RefSeq" id="WP_072935829.1">
    <property type="nucleotide sequence ID" value="NZ_FQUG01000006.1"/>
</dbReference>
<sequence>MAWIYAVRKGHKPGIYYDVEAYQKAIDGFPGAEGRRFQDEAAAKRYMDGEDPVKKGIYAVRRGRVPGIYFTAAECEEQVRGYNGAESQRFSNLEEAKRYMSSRDDNGGKVSSRGASFGRGGARNRESYGDRRDGSRHREFRRRRFVRAPHSIRGQFENHPGAASQLREGGARAGERVAQPIMVYTDGGCLVHEDGAGGYAAVICLPNGNRKEISGGVDMTRSDRMELLAAAAALRTLDTYADKGDRVQVYTDSQYLYQGVTKKIWTEWNDTEAKKPLNYDLWTDLRELTEEYDITWFWVKGHSGNPMNERCDWLATEAAKRTVAEKQWVPDFAAQLEAAKNRIKELERENKKLASDADRFRLLAEDRLSVSDRDLFQAVYNESVSGFLRWKMKRWMAKRK</sequence>
<gene>
    <name evidence="14" type="ORF">SAMN02745190_01739</name>
</gene>
<dbReference type="CDD" id="cd09278">
    <property type="entry name" value="RNase_HI_prokaryote_like"/>
    <property type="match status" value="1"/>
</dbReference>
<feature type="region of interest" description="Disordered" evidence="12">
    <location>
        <begin position="99"/>
        <end position="143"/>
    </location>
</feature>
<dbReference type="PANTHER" id="PTHR10642">
    <property type="entry name" value="RIBONUCLEASE H1"/>
    <property type="match status" value="1"/>
</dbReference>
<dbReference type="PROSITE" id="PS50879">
    <property type="entry name" value="RNASE_H_1"/>
    <property type="match status" value="1"/>
</dbReference>
<evidence type="ECO:0000256" key="11">
    <source>
        <dbReference type="SAM" id="Coils"/>
    </source>
</evidence>
<dbReference type="Pfam" id="PF00075">
    <property type="entry name" value="RNase_H"/>
    <property type="match status" value="1"/>
</dbReference>
<dbReference type="InterPro" id="IPR011320">
    <property type="entry name" value="RNase_H1_N"/>
</dbReference>
<evidence type="ECO:0000256" key="2">
    <source>
        <dbReference type="ARBA" id="ARBA00001946"/>
    </source>
</evidence>
<dbReference type="OrthoDB" id="9811552at2"/>
<evidence type="ECO:0000256" key="6">
    <source>
        <dbReference type="ARBA" id="ARBA00022722"/>
    </source>
</evidence>
<reference evidence="14 15" key="1">
    <citation type="submission" date="2016-11" db="EMBL/GenBank/DDBJ databases">
        <authorList>
            <person name="Jaros S."/>
            <person name="Januszkiewicz K."/>
            <person name="Wedrychowicz H."/>
        </authorList>
    </citation>
    <scope>NUCLEOTIDE SEQUENCE [LARGE SCALE GENOMIC DNA]</scope>
    <source>
        <strain evidence="14 15">DSM 10502</strain>
    </source>
</reference>
<feature type="compositionally biased region" description="Basic and acidic residues" evidence="12">
    <location>
        <begin position="123"/>
        <end position="137"/>
    </location>
</feature>
<dbReference type="STRING" id="1123243.SAMN02745190_01739"/>
<evidence type="ECO:0000256" key="4">
    <source>
        <dbReference type="ARBA" id="ARBA00011245"/>
    </source>
</evidence>
<dbReference type="AlphaFoldDB" id="A0A1M4YG32"/>
<dbReference type="InterPro" id="IPR037056">
    <property type="entry name" value="RNase_H1_N_sf"/>
</dbReference>
<evidence type="ECO:0000256" key="5">
    <source>
        <dbReference type="ARBA" id="ARBA00012180"/>
    </source>
</evidence>
<comment type="catalytic activity">
    <reaction evidence="1">
        <text>Endonucleolytic cleavage to 5'-phosphomonoester.</text>
        <dbReference type="EC" id="3.1.26.4"/>
    </reaction>
</comment>
<dbReference type="InterPro" id="IPR050092">
    <property type="entry name" value="RNase_H"/>
</dbReference>
<evidence type="ECO:0000256" key="9">
    <source>
        <dbReference type="ARBA" id="ARBA00022801"/>
    </source>
</evidence>
<dbReference type="InterPro" id="IPR012337">
    <property type="entry name" value="RNaseH-like_sf"/>
</dbReference>
<dbReference type="Gene3D" id="3.30.420.10">
    <property type="entry name" value="Ribonuclease H-like superfamily/Ribonuclease H"/>
    <property type="match status" value="1"/>
</dbReference>
<evidence type="ECO:0000256" key="3">
    <source>
        <dbReference type="ARBA" id="ARBA00005300"/>
    </source>
</evidence>
<evidence type="ECO:0000256" key="10">
    <source>
        <dbReference type="ARBA" id="ARBA00022842"/>
    </source>
</evidence>
<evidence type="ECO:0000256" key="8">
    <source>
        <dbReference type="ARBA" id="ARBA00022759"/>
    </source>
</evidence>
<evidence type="ECO:0000313" key="15">
    <source>
        <dbReference type="Proteomes" id="UP000184404"/>
    </source>
</evidence>
<evidence type="ECO:0000259" key="13">
    <source>
        <dbReference type="PROSITE" id="PS50879"/>
    </source>
</evidence>
<dbReference type="InterPro" id="IPR002156">
    <property type="entry name" value="RNaseH_domain"/>
</dbReference>
<dbReference type="Proteomes" id="UP000184404">
    <property type="component" value="Unassembled WGS sequence"/>
</dbReference>
<keyword evidence="7" id="KW-0479">Metal-binding</keyword>
<feature type="domain" description="RNase H type-1" evidence="13">
    <location>
        <begin position="177"/>
        <end position="320"/>
    </location>
</feature>
<dbReference type="EMBL" id="FQUG01000006">
    <property type="protein sequence ID" value="SHF04613.1"/>
    <property type="molecule type" value="Genomic_DNA"/>
</dbReference>
<dbReference type="GO" id="GO:0046872">
    <property type="term" value="F:metal ion binding"/>
    <property type="evidence" value="ECO:0007669"/>
    <property type="project" value="UniProtKB-KW"/>
</dbReference>
<feature type="coiled-coil region" evidence="11">
    <location>
        <begin position="329"/>
        <end position="363"/>
    </location>
</feature>
<proteinExistence type="inferred from homology"/>
<keyword evidence="8" id="KW-0255">Endonuclease</keyword>
<dbReference type="Gene3D" id="3.40.970.10">
    <property type="entry name" value="Ribonuclease H1, N-terminal domain"/>
    <property type="match status" value="2"/>
</dbReference>
<dbReference type="GO" id="GO:0004523">
    <property type="term" value="F:RNA-DNA hybrid ribonuclease activity"/>
    <property type="evidence" value="ECO:0007669"/>
    <property type="project" value="UniProtKB-EC"/>
</dbReference>
<dbReference type="InterPro" id="IPR036397">
    <property type="entry name" value="RNaseH_sf"/>
</dbReference>
<comment type="cofactor">
    <cofactor evidence="2">
        <name>Mg(2+)</name>
        <dbReference type="ChEBI" id="CHEBI:18420"/>
    </cofactor>
</comment>
<organism evidence="14 15">
    <name type="scientific">Schwartzia succinivorans DSM 10502</name>
    <dbReference type="NCBI Taxonomy" id="1123243"/>
    <lineage>
        <taxon>Bacteria</taxon>
        <taxon>Bacillati</taxon>
        <taxon>Bacillota</taxon>
        <taxon>Negativicutes</taxon>
        <taxon>Selenomonadales</taxon>
        <taxon>Selenomonadaceae</taxon>
        <taxon>Schwartzia</taxon>
    </lineage>
</organism>
<evidence type="ECO:0000313" key="14">
    <source>
        <dbReference type="EMBL" id="SHF04613.1"/>
    </source>
</evidence>
<dbReference type="GO" id="GO:0043137">
    <property type="term" value="P:DNA replication, removal of RNA primer"/>
    <property type="evidence" value="ECO:0007669"/>
    <property type="project" value="TreeGrafter"/>
</dbReference>
<keyword evidence="11" id="KW-0175">Coiled coil</keyword>
<comment type="subunit">
    <text evidence="4">Monomer.</text>
</comment>
<dbReference type="InterPro" id="IPR009027">
    <property type="entry name" value="Ribosomal_bL9/RNase_H1_N"/>
</dbReference>
<keyword evidence="9" id="KW-0378">Hydrolase</keyword>
<keyword evidence="15" id="KW-1185">Reference proteome</keyword>
<keyword evidence="6" id="KW-0540">Nuclease</keyword>
<dbReference type="Pfam" id="PF01693">
    <property type="entry name" value="Cauli_VI"/>
    <property type="match status" value="2"/>
</dbReference>
<dbReference type="SUPFAM" id="SSF53098">
    <property type="entry name" value="Ribonuclease H-like"/>
    <property type="match status" value="1"/>
</dbReference>
<protein>
    <recommendedName>
        <fullName evidence="5">ribonuclease H</fullName>
        <ecNumber evidence="5">3.1.26.4</ecNumber>
    </recommendedName>
</protein>
<name>A0A1M4YG32_9FIRM</name>
<comment type="similarity">
    <text evidence="3">Belongs to the RNase H family.</text>
</comment>
<evidence type="ECO:0000256" key="7">
    <source>
        <dbReference type="ARBA" id="ARBA00022723"/>
    </source>
</evidence>
<accession>A0A1M4YG32</accession>
<keyword evidence="10" id="KW-0460">Magnesium</keyword>
<evidence type="ECO:0000256" key="1">
    <source>
        <dbReference type="ARBA" id="ARBA00000077"/>
    </source>
</evidence>
<evidence type="ECO:0000256" key="12">
    <source>
        <dbReference type="SAM" id="MobiDB-lite"/>
    </source>
</evidence>